<dbReference type="InterPro" id="IPR010390">
    <property type="entry name" value="ABC-2_transporter-like"/>
</dbReference>
<keyword evidence="3" id="KW-1185">Reference proteome</keyword>
<keyword evidence="1" id="KW-1133">Transmembrane helix</keyword>
<protein>
    <submittedName>
        <fullName evidence="2">ABC transporter permease</fullName>
    </submittedName>
</protein>
<evidence type="ECO:0000256" key="1">
    <source>
        <dbReference type="SAM" id="Phobius"/>
    </source>
</evidence>
<dbReference type="OrthoDB" id="9788195at2"/>
<feature type="transmembrane region" description="Helical" evidence="1">
    <location>
        <begin position="73"/>
        <end position="97"/>
    </location>
</feature>
<feature type="transmembrane region" description="Helical" evidence="1">
    <location>
        <begin position="109"/>
        <end position="131"/>
    </location>
</feature>
<dbReference type="PANTHER" id="PTHR36833">
    <property type="entry name" value="SLR0610 PROTEIN-RELATED"/>
    <property type="match status" value="1"/>
</dbReference>
<organism evidence="2 3">
    <name type="scientific">Kribbella pittospori</name>
    <dbReference type="NCBI Taxonomy" id="722689"/>
    <lineage>
        <taxon>Bacteria</taxon>
        <taxon>Bacillati</taxon>
        <taxon>Actinomycetota</taxon>
        <taxon>Actinomycetes</taxon>
        <taxon>Propionibacteriales</taxon>
        <taxon>Kribbellaceae</taxon>
        <taxon>Kribbella</taxon>
    </lineage>
</organism>
<gene>
    <name evidence="2" type="ORF">E0H73_39360</name>
</gene>
<dbReference type="Proteomes" id="UP000291144">
    <property type="component" value="Unassembled WGS sequence"/>
</dbReference>
<keyword evidence="1" id="KW-0812">Transmembrane</keyword>
<name>A0A4R0K2L0_9ACTN</name>
<proteinExistence type="predicted"/>
<sequence length="314" mass="34126">MGPTWVARWRSSSAGWWCSSCSCNSSGAEPSTGWWCSVAEQIKTLSPLREDLRASRILLRAGWHAAMSYRVSFFSAILGGMVLQGTQLLFIGVLLAKFNVIDGWRLNDIAFLFGMRLAAHAFYVVPFGALISIDQAIQQGDVDRYLLRPAGTYLQVVTRHAPLMALGDALLGFGAVAVFAPQASVDWTPGKVAFLIAAVVGGGLVETGMQTFLSGLSFRMTSTMSLRILADDTITQFSGYPLTMFSRWGFLSLTFIFPMAFIAYLPATVLLDRTGDLPIPAWLAYVSPAGGLVVFAIGLVFFNRMIRSYTSPGS</sequence>
<evidence type="ECO:0000313" key="2">
    <source>
        <dbReference type="EMBL" id="TCC54211.1"/>
    </source>
</evidence>
<keyword evidence="1" id="KW-0472">Membrane</keyword>
<feature type="transmembrane region" description="Helical" evidence="1">
    <location>
        <begin position="192"/>
        <end position="218"/>
    </location>
</feature>
<dbReference type="AlphaFoldDB" id="A0A4R0K2L0"/>
<feature type="transmembrane region" description="Helical" evidence="1">
    <location>
        <begin position="163"/>
        <end position="180"/>
    </location>
</feature>
<accession>A0A4R0K2L0</accession>
<dbReference type="Pfam" id="PF06182">
    <property type="entry name" value="ABC2_membrane_6"/>
    <property type="match status" value="1"/>
</dbReference>
<reference evidence="2 3" key="1">
    <citation type="submission" date="2019-02" db="EMBL/GenBank/DDBJ databases">
        <title>Kribbella capetownensis sp. nov. and Kribbella speibonae sp. nov., isolated from soil.</title>
        <authorList>
            <person name="Curtis S.M."/>
            <person name="Norton I."/>
            <person name="Everest G.J."/>
            <person name="Meyers P.R."/>
        </authorList>
    </citation>
    <scope>NUCLEOTIDE SEQUENCE [LARGE SCALE GENOMIC DNA]</scope>
    <source>
        <strain evidence="2 3">NRRL B-24813</strain>
    </source>
</reference>
<dbReference type="EMBL" id="SJKB01000020">
    <property type="protein sequence ID" value="TCC54211.1"/>
    <property type="molecule type" value="Genomic_DNA"/>
</dbReference>
<comment type="caution">
    <text evidence="2">The sequence shown here is derived from an EMBL/GenBank/DDBJ whole genome shotgun (WGS) entry which is preliminary data.</text>
</comment>
<feature type="transmembrane region" description="Helical" evidence="1">
    <location>
        <begin position="279"/>
        <end position="302"/>
    </location>
</feature>
<evidence type="ECO:0000313" key="3">
    <source>
        <dbReference type="Proteomes" id="UP000291144"/>
    </source>
</evidence>
<dbReference type="PANTHER" id="PTHR36833:SF1">
    <property type="entry name" value="INTEGRAL MEMBRANE TRANSPORT PROTEIN"/>
    <property type="match status" value="1"/>
</dbReference>
<feature type="transmembrane region" description="Helical" evidence="1">
    <location>
        <begin position="248"/>
        <end position="267"/>
    </location>
</feature>